<protein>
    <submittedName>
        <fullName evidence="1">Eukaryotic translation initiation factor 3 subunit L</fullName>
    </submittedName>
</protein>
<keyword evidence="1" id="KW-0396">Initiation factor</keyword>
<accession>A0ACC0G560</accession>
<comment type="caution">
    <text evidence="1">The sequence shown here is derived from an EMBL/GenBank/DDBJ whole genome shotgun (WGS) entry which is preliminary data.</text>
</comment>
<sequence length="491" mass="57653">MAASYDYEDTVAGEPEALGFDPNFVPDSVKSFVVHLYRHIREKNVYEIHQMYETSFQTLSERMFKDTPWPSVDAVSQYVDNDHVFCLLYREMWFRHLYARLSPTLRQRIDSWDNYCSLFQVVLHGVVNMQLPNQWLWDMVDEFVYQFQSFCQYRAKMKNKTEQEIALLRQFDQAWNVYGVLNFLQALVEKSMIIQILEQEKEGLEQFTATDGYDYNGGSNVLKVLGYFSMVGLLRVHCLLGDYHTSLKCLLPIDISQQGVYTSVIGSHITTIYHYGFANLMLRRYVEAIREFNKILLYIYKTKQYHQKSPQYEQILKKNEQMYALLAIYCELTIAEKCGEKMLRMQRYDDEAFALYDELFSYACPKFITPTAPSYEEPLINYNQDAYRLQLKLFLYEVKQQQLLSGVRTFLKVYSTISLGKLATYMEVDEPTLRTILMTYKHKTHAVDSDGKIISNADIDFYIDDDMIHVVESKSAKRSGITSCRLSSLKR</sequence>
<reference evidence="1 2" key="1">
    <citation type="journal article" date="2022" name="Plant J.">
        <title>Chromosome-level genome of Camellia lanceoleosa provides a valuable resource for understanding genome evolution and self-incompatibility.</title>
        <authorList>
            <person name="Gong W."/>
            <person name="Xiao S."/>
            <person name="Wang L."/>
            <person name="Liao Z."/>
            <person name="Chang Y."/>
            <person name="Mo W."/>
            <person name="Hu G."/>
            <person name="Li W."/>
            <person name="Zhao G."/>
            <person name="Zhu H."/>
            <person name="Hu X."/>
            <person name="Ji K."/>
            <person name="Xiang X."/>
            <person name="Song Q."/>
            <person name="Yuan D."/>
            <person name="Jin S."/>
            <person name="Zhang L."/>
        </authorList>
    </citation>
    <scope>NUCLEOTIDE SEQUENCE [LARGE SCALE GENOMIC DNA]</scope>
    <source>
        <strain evidence="1">SQ_2022a</strain>
    </source>
</reference>
<name>A0ACC0G560_9ERIC</name>
<keyword evidence="2" id="KW-1185">Reference proteome</keyword>
<evidence type="ECO:0000313" key="1">
    <source>
        <dbReference type="EMBL" id="KAI7994761.1"/>
    </source>
</evidence>
<dbReference type="EMBL" id="CM045769">
    <property type="protein sequence ID" value="KAI7994761.1"/>
    <property type="molecule type" value="Genomic_DNA"/>
</dbReference>
<proteinExistence type="predicted"/>
<organism evidence="1 2">
    <name type="scientific">Camellia lanceoleosa</name>
    <dbReference type="NCBI Taxonomy" id="1840588"/>
    <lineage>
        <taxon>Eukaryota</taxon>
        <taxon>Viridiplantae</taxon>
        <taxon>Streptophyta</taxon>
        <taxon>Embryophyta</taxon>
        <taxon>Tracheophyta</taxon>
        <taxon>Spermatophyta</taxon>
        <taxon>Magnoliopsida</taxon>
        <taxon>eudicotyledons</taxon>
        <taxon>Gunneridae</taxon>
        <taxon>Pentapetalae</taxon>
        <taxon>asterids</taxon>
        <taxon>Ericales</taxon>
        <taxon>Theaceae</taxon>
        <taxon>Camellia</taxon>
    </lineage>
</organism>
<keyword evidence="1" id="KW-0648">Protein biosynthesis</keyword>
<gene>
    <name evidence="1" type="ORF">LOK49_LG11G01655</name>
</gene>
<dbReference type="Proteomes" id="UP001060215">
    <property type="component" value="Chromosome 12"/>
</dbReference>
<evidence type="ECO:0000313" key="2">
    <source>
        <dbReference type="Proteomes" id="UP001060215"/>
    </source>
</evidence>